<reference evidence="1" key="1">
    <citation type="submission" date="2014-05" db="EMBL/GenBank/DDBJ databases">
        <title>The transcriptome of the halophilic microalga Tetraselmis sp. GSL018 isolated from the Great Salt Lake, Utah.</title>
        <authorList>
            <person name="Jinkerson R.E."/>
            <person name="D'Adamo S."/>
            <person name="Posewitz M.C."/>
        </authorList>
    </citation>
    <scope>NUCLEOTIDE SEQUENCE</scope>
    <source>
        <strain evidence="1">GSL018</strain>
    </source>
</reference>
<dbReference type="Gene3D" id="1.25.40.10">
    <property type="entry name" value="Tetratricopeptide repeat domain"/>
    <property type="match status" value="1"/>
</dbReference>
<protein>
    <submittedName>
        <fullName evidence="1">Uncharacterized protein</fullName>
    </submittedName>
</protein>
<sequence>MKFYVHYEDQPGYTVVYRASPGDRNATVWSLVCWFASKYNSTHTAEKSIDPKFLTVSSGIARRELEADSLLRKSLADHSDVFVSARQRPDTPLTGQTTYNDNSFRCVDEELPAAPNHGGVGADTRHAVGAGSATEARPPEAAEVAEASAMAERLLNAAERAEASKNLRHAVSILEQLLALLPQRARPALACLSRLSRLWLSAGRPREALLHARDAAARFPGEEAPQVLLGDCLSHAGARKAELSEALGCYEAALGRRGGPASGAPDLLLARARTLHRLSSGDPAAAAAAGSLVMEVLAADQQNWDGLLLYAQTPPVPTPPMPSDDWTAAARG</sequence>
<dbReference type="AlphaFoldDB" id="A0A061S617"/>
<accession>A0A061S617</accession>
<gene>
    <name evidence="1" type="ORF">TSPGSL018_15347</name>
</gene>
<dbReference type="EMBL" id="GBEZ01007082">
    <property type="protein sequence ID" value="JAC78350.1"/>
    <property type="molecule type" value="Transcribed_RNA"/>
</dbReference>
<name>A0A061S617_9CHLO</name>
<evidence type="ECO:0000313" key="1">
    <source>
        <dbReference type="EMBL" id="JAC78350.1"/>
    </source>
</evidence>
<proteinExistence type="predicted"/>
<dbReference type="InterPro" id="IPR011990">
    <property type="entry name" value="TPR-like_helical_dom_sf"/>
</dbReference>
<dbReference type="SUPFAM" id="SSF48452">
    <property type="entry name" value="TPR-like"/>
    <property type="match status" value="1"/>
</dbReference>
<organism evidence="1">
    <name type="scientific">Tetraselmis sp. GSL018</name>
    <dbReference type="NCBI Taxonomy" id="582737"/>
    <lineage>
        <taxon>Eukaryota</taxon>
        <taxon>Viridiplantae</taxon>
        <taxon>Chlorophyta</taxon>
        <taxon>core chlorophytes</taxon>
        <taxon>Chlorodendrophyceae</taxon>
        <taxon>Chlorodendrales</taxon>
        <taxon>Chlorodendraceae</taxon>
        <taxon>Tetraselmis</taxon>
    </lineage>
</organism>